<evidence type="ECO:0000313" key="1">
    <source>
        <dbReference type="EMBL" id="JAA90321.1"/>
    </source>
</evidence>
<protein>
    <submittedName>
        <fullName evidence="1">Uncharacterized protein</fullName>
    </submittedName>
</protein>
<reference evidence="1" key="2">
    <citation type="submission" date="2013-05" db="EMBL/GenBank/DDBJ databases">
        <authorList>
            <person name="Carter J.-M."/>
            <person name="Baker S.C."/>
            <person name="Pink R."/>
            <person name="Carter D.R.F."/>
            <person name="Collins A."/>
            <person name="Tomlin J."/>
            <person name="Gibbs M."/>
            <person name="Breuker C.J."/>
        </authorList>
    </citation>
    <scope>NUCLEOTIDE SEQUENCE</scope>
    <source>
        <tissue evidence="1">Ovary</tissue>
    </source>
</reference>
<proteinExistence type="predicted"/>
<reference evidence="1" key="1">
    <citation type="journal article" date="2013" name="BMC Genomics">
        <title>Unscrambling butterfly oogenesis.</title>
        <authorList>
            <person name="Carter J.M."/>
            <person name="Baker S.C."/>
            <person name="Pink R."/>
            <person name="Carter D.R."/>
            <person name="Collins A."/>
            <person name="Tomlin J."/>
            <person name="Gibbs M."/>
            <person name="Breuker C.J."/>
        </authorList>
    </citation>
    <scope>NUCLEOTIDE SEQUENCE</scope>
    <source>
        <tissue evidence="1">Ovary</tissue>
    </source>
</reference>
<dbReference type="AlphaFoldDB" id="S4PCY3"/>
<sequence length="73" mass="8359">MSISKTSHHSPRAQLRIRTQWQPLTANCQLKSLPSKRLQQPPLLPPVKETSAEKVLMKSTLPTFATYLYFLHS</sequence>
<accession>S4PCY3</accession>
<name>S4PCY3_9NEOP</name>
<organism evidence="1">
    <name type="scientific">Pararge aegeria</name>
    <name type="common">speckled wood butterfly</name>
    <dbReference type="NCBI Taxonomy" id="116150"/>
    <lineage>
        <taxon>Eukaryota</taxon>
        <taxon>Metazoa</taxon>
        <taxon>Ecdysozoa</taxon>
        <taxon>Arthropoda</taxon>
        <taxon>Hexapoda</taxon>
        <taxon>Insecta</taxon>
        <taxon>Pterygota</taxon>
        <taxon>Neoptera</taxon>
        <taxon>Endopterygota</taxon>
        <taxon>Lepidoptera</taxon>
        <taxon>Glossata</taxon>
        <taxon>Ditrysia</taxon>
        <taxon>Papilionoidea</taxon>
        <taxon>Nymphalidae</taxon>
        <taxon>Satyrinae</taxon>
        <taxon>Satyrini</taxon>
        <taxon>Parargina</taxon>
        <taxon>Pararge</taxon>
    </lineage>
</organism>
<dbReference type="EMBL" id="GAIX01002239">
    <property type="protein sequence ID" value="JAA90321.1"/>
    <property type="molecule type" value="Transcribed_RNA"/>
</dbReference>